<evidence type="ECO:0000259" key="7">
    <source>
        <dbReference type="PROSITE" id="PS01124"/>
    </source>
</evidence>
<comment type="caution">
    <text evidence="9">The sequence shown here is derived from an EMBL/GenBank/DDBJ whole genome shotgun (WGS) entry which is preliminary data.</text>
</comment>
<keyword evidence="5 6" id="KW-0413">Isomerase</keyword>
<comment type="catalytic activity">
    <reaction evidence="1">
        <text>[protein]-peptidylproline (omega=180) = [protein]-peptidylproline (omega=0)</text>
        <dbReference type="Rhea" id="RHEA:16237"/>
        <dbReference type="Rhea" id="RHEA-COMP:10747"/>
        <dbReference type="Rhea" id="RHEA-COMP:10748"/>
        <dbReference type="ChEBI" id="CHEBI:83833"/>
        <dbReference type="ChEBI" id="CHEBI:83834"/>
        <dbReference type="EC" id="5.2.1.8"/>
    </reaction>
</comment>
<dbReference type="Proteomes" id="UP000693672">
    <property type="component" value="Unassembled WGS sequence"/>
</dbReference>
<dbReference type="PROSITE" id="PS50198">
    <property type="entry name" value="PPIC_PPIASE_2"/>
    <property type="match status" value="1"/>
</dbReference>
<dbReference type="AlphaFoldDB" id="A0A916NRU4"/>
<evidence type="ECO:0000256" key="6">
    <source>
        <dbReference type="PROSITE-ProRule" id="PRU00278"/>
    </source>
</evidence>
<evidence type="ECO:0000313" key="9">
    <source>
        <dbReference type="EMBL" id="CAG7649918.1"/>
    </source>
</evidence>
<name>A0A916NRU4_9BACL</name>
<dbReference type="InterPro" id="IPR018060">
    <property type="entry name" value="HTH_AraC"/>
</dbReference>
<dbReference type="Pfam" id="PF13624">
    <property type="entry name" value="SurA_N_3"/>
    <property type="match status" value="1"/>
</dbReference>
<dbReference type="PROSITE" id="PS01124">
    <property type="entry name" value="HTH_ARAC_FAMILY_2"/>
    <property type="match status" value="1"/>
</dbReference>
<keyword evidence="4 6" id="KW-0697">Rotamase</keyword>
<evidence type="ECO:0000313" key="10">
    <source>
        <dbReference type="Proteomes" id="UP000693672"/>
    </source>
</evidence>
<dbReference type="EMBL" id="CAJVAS010000051">
    <property type="protein sequence ID" value="CAG7649918.1"/>
    <property type="molecule type" value="Genomic_DNA"/>
</dbReference>
<evidence type="ECO:0000259" key="8">
    <source>
        <dbReference type="PROSITE" id="PS50198"/>
    </source>
</evidence>
<organism evidence="9 10">
    <name type="scientific">Paenibacillus solanacearum</name>
    <dbReference type="NCBI Taxonomy" id="2048548"/>
    <lineage>
        <taxon>Bacteria</taxon>
        <taxon>Bacillati</taxon>
        <taxon>Bacillota</taxon>
        <taxon>Bacilli</taxon>
        <taxon>Bacillales</taxon>
        <taxon>Paenibacillaceae</taxon>
        <taxon>Paenibacillus</taxon>
    </lineage>
</organism>
<accession>A0A916NRU4</accession>
<keyword evidence="10" id="KW-1185">Reference proteome</keyword>
<dbReference type="PROSITE" id="PS01096">
    <property type="entry name" value="PPIC_PPIASE_1"/>
    <property type="match status" value="1"/>
</dbReference>
<gene>
    <name evidence="9" type="primary">prsA2</name>
    <name evidence="9" type="ORF">PAESOLCIP111_05972</name>
</gene>
<proteinExistence type="predicted"/>
<dbReference type="PANTHER" id="PTHR47245">
    <property type="entry name" value="PEPTIDYLPROLYL ISOMERASE"/>
    <property type="match status" value="1"/>
</dbReference>
<evidence type="ECO:0000256" key="1">
    <source>
        <dbReference type="ARBA" id="ARBA00000971"/>
    </source>
</evidence>
<reference evidence="9" key="1">
    <citation type="submission" date="2021-06" db="EMBL/GenBank/DDBJ databases">
        <authorList>
            <person name="Criscuolo A."/>
        </authorList>
    </citation>
    <scope>NUCLEOTIDE SEQUENCE</scope>
    <source>
        <strain evidence="9">CIP111600</strain>
    </source>
</reference>
<evidence type="ECO:0000256" key="5">
    <source>
        <dbReference type="ARBA" id="ARBA00023235"/>
    </source>
</evidence>
<evidence type="ECO:0000256" key="3">
    <source>
        <dbReference type="ARBA" id="ARBA00022729"/>
    </source>
</evidence>
<evidence type="ECO:0000256" key="4">
    <source>
        <dbReference type="ARBA" id="ARBA00023110"/>
    </source>
</evidence>
<dbReference type="InterPro" id="IPR023058">
    <property type="entry name" value="PPIase_PpiC_CS"/>
</dbReference>
<dbReference type="Pfam" id="PF13145">
    <property type="entry name" value="Rotamase_2"/>
    <property type="match status" value="1"/>
</dbReference>
<dbReference type="InterPro" id="IPR050245">
    <property type="entry name" value="PrsA_foldase"/>
</dbReference>
<dbReference type="GO" id="GO:0003755">
    <property type="term" value="F:peptidyl-prolyl cis-trans isomerase activity"/>
    <property type="evidence" value="ECO:0007669"/>
    <property type="project" value="UniProtKB-KW"/>
</dbReference>
<dbReference type="EC" id="5.2.1.8" evidence="2"/>
<sequence length="312" mass="35166">MRNVKVLWGTIGFLLIAVISLSSVLAANSLKPSNVGMTPDQTKQDDRARPIATVGDKTITVRMLEEQLMSKYGRELLNQIIDQEVIRMEGKAQGISVDDGEVQQEIKRMQQGYDSEEQFYKAMKEQLGFSPEALRKDIYFKLLSEKIAMQGIRITDEQVEAFIKAHAEEFKQPAQLRLAQIVTANRDQANRTLNDLAKGTDFAQVAKERSLDDATRDHGGDLGWVEEDDPFVPPVVMKSAKQLKAGQTSAPIELNGQYVVLKLKERKEAMKLGSDAIKEQVRKEIALREAPSIKEIMKRLRDKWKVAILQAL</sequence>
<protein>
    <recommendedName>
        <fullName evidence="2">peptidylprolyl isomerase</fullName>
        <ecNumber evidence="2">5.2.1.8</ecNumber>
    </recommendedName>
</protein>
<dbReference type="GO" id="GO:0043565">
    <property type="term" value="F:sequence-specific DNA binding"/>
    <property type="evidence" value="ECO:0007669"/>
    <property type="project" value="InterPro"/>
</dbReference>
<dbReference type="RefSeq" id="WP_218095655.1">
    <property type="nucleotide sequence ID" value="NZ_CAJVAS010000051.1"/>
</dbReference>
<dbReference type="GO" id="GO:0003700">
    <property type="term" value="F:DNA-binding transcription factor activity"/>
    <property type="evidence" value="ECO:0007669"/>
    <property type="project" value="InterPro"/>
</dbReference>
<dbReference type="InterPro" id="IPR000297">
    <property type="entry name" value="PPIase_PpiC"/>
</dbReference>
<dbReference type="PANTHER" id="PTHR47245:SF1">
    <property type="entry name" value="FOLDASE PROTEIN PRSA"/>
    <property type="match status" value="1"/>
</dbReference>
<feature type="domain" description="PpiC" evidence="8">
    <location>
        <begin position="173"/>
        <end position="265"/>
    </location>
</feature>
<keyword evidence="3" id="KW-0732">Signal</keyword>
<evidence type="ECO:0000256" key="2">
    <source>
        <dbReference type="ARBA" id="ARBA00013194"/>
    </source>
</evidence>
<feature type="domain" description="HTH araC/xylS-type" evidence="7">
    <location>
        <begin position="112"/>
        <end position="137"/>
    </location>
</feature>